<gene>
    <name evidence="2" type="ORF">XBW1_2270</name>
</gene>
<dbReference type="EMBL" id="FO818637">
    <property type="protein sequence ID" value="CDM89627.1"/>
    <property type="molecule type" value="Genomic_DNA"/>
</dbReference>
<evidence type="ECO:0000313" key="2">
    <source>
        <dbReference type="EMBL" id="CDM89627.1"/>
    </source>
</evidence>
<proteinExistence type="predicted"/>
<dbReference type="AlphaFoldDB" id="A0A0B6X6T4"/>
<protein>
    <submittedName>
        <fullName evidence="2">Uncharacterized protein</fullName>
    </submittedName>
</protein>
<dbReference type="Pfam" id="PF05488">
    <property type="entry name" value="PAAR_motif"/>
    <property type="match status" value="1"/>
</dbReference>
<dbReference type="InterPro" id="IPR008727">
    <property type="entry name" value="PAAR_motif"/>
</dbReference>
<feature type="region of interest" description="Disordered" evidence="1">
    <location>
        <begin position="1"/>
        <end position="23"/>
    </location>
</feature>
<name>A0A0B6X6T4_XENBV</name>
<evidence type="ECO:0000313" key="3">
    <source>
        <dbReference type="Proteomes" id="UP000032930"/>
    </source>
</evidence>
<dbReference type="Gene3D" id="2.60.200.60">
    <property type="match status" value="1"/>
</dbReference>
<evidence type="ECO:0000256" key="1">
    <source>
        <dbReference type="SAM" id="MobiDB-lite"/>
    </source>
</evidence>
<dbReference type="Proteomes" id="UP000032930">
    <property type="component" value="Chromosome"/>
</dbReference>
<dbReference type="KEGG" id="xbv:XBW1_2270"/>
<accession>A0A0B6X6T4</accession>
<sequence length="55" mass="5381">MIARQGDALQSHSSHSRAIAGGSGSVFIEEKPAARTGDAVNCGSVVIGGGSVNIG</sequence>
<organism evidence="2 3">
    <name type="scientific">Xenorhabdus bovienii</name>
    <name type="common">Xenorhabdus nematophila subsp. bovienii</name>
    <dbReference type="NCBI Taxonomy" id="40576"/>
    <lineage>
        <taxon>Bacteria</taxon>
        <taxon>Pseudomonadati</taxon>
        <taxon>Pseudomonadota</taxon>
        <taxon>Gammaproteobacteria</taxon>
        <taxon>Enterobacterales</taxon>
        <taxon>Morganellaceae</taxon>
        <taxon>Xenorhabdus</taxon>
    </lineage>
</organism>
<reference evidence="2 3" key="1">
    <citation type="submission" date="2014-02" db="EMBL/GenBank/DDBJ databases">
        <authorList>
            <person name="Genoscope - CEA"/>
        </authorList>
    </citation>
    <scope>NUCLEOTIDE SEQUENCE [LARGE SCALE GENOMIC DNA]</scope>
    <source>
        <strain evidence="2 3">CS03</strain>
    </source>
</reference>